<dbReference type="eggNOG" id="ENOG502QVPK">
    <property type="taxonomic scope" value="Eukaryota"/>
</dbReference>
<dbReference type="Proteomes" id="UP000006038">
    <property type="component" value="Chromosome 9"/>
</dbReference>
<dbReference type="STRING" id="4533.J3MZ65"/>
<dbReference type="Pfam" id="PF25500">
    <property type="entry name" value="DUF7913"/>
    <property type="match status" value="1"/>
</dbReference>
<feature type="compositionally biased region" description="Basic and acidic residues" evidence="1">
    <location>
        <begin position="288"/>
        <end position="313"/>
    </location>
</feature>
<feature type="domain" description="DUF7913" evidence="2">
    <location>
        <begin position="32"/>
        <end position="98"/>
    </location>
</feature>
<feature type="compositionally biased region" description="Basic and acidic residues" evidence="1">
    <location>
        <begin position="455"/>
        <end position="466"/>
    </location>
</feature>
<organism evidence="4">
    <name type="scientific">Oryza brachyantha</name>
    <name type="common">malo sina</name>
    <dbReference type="NCBI Taxonomy" id="4533"/>
    <lineage>
        <taxon>Eukaryota</taxon>
        <taxon>Viridiplantae</taxon>
        <taxon>Streptophyta</taxon>
        <taxon>Embryophyta</taxon>
        <taxon>Tracheophyta</taxon>
        <taxon>Spermatophyta</taxon>
        <taxon>Magnoliopsida</taxon>
        <taxon>Liliopsida</taxon>
        <taxon>Poales</taxon>
        <taxon>Poaceae</taxon>
        <taxon>BOP clade</taxon>
        <taxon>Oryzoideae</taxon>
        <taxon>Oryzeae</taxon>
        <taxon>Oryzinae</taxon>
        <taxon>Oryza</taxon>
    </lineage>
</organism>
<evidence type="ECO:0000259" key="2">
    <source>
        <dbReference type="Pfam" id="PF25500"/>
    </source>
</evidence>
<dbReference type="EnsemblPlants" id="OB09G22940.1">
    <property type="protein sequence ID" value="OB09G22940.1"/>
    <property type="gene ID" value="OB09G22940"/>
</dbReference>
<accession>J3MZ65</accession>
<proteinExistence type="predicted"/>
<dbReference type="PANTHER" id="PTHR33913:SF1">
    <property type="entry name" value="DRBM DOMAIN-CONTAINING PROTEIN"/>
    <property type="match status" value="1"/>
</dbReference>
<protein>
    <recommendedName>
        <fullName evidence="6">DRBM domain-containing protein</fullName>
    </recommendedName>
</protein>
<dbReference type="OMA" id="KEACDTC"/>
<feature type="compositionally biased region" description="Basic and acidic residues" evidence="1">
    <location>
        <begin position="154"/>
        <end position="169"/>
    </location>
</feature>
<evidence type="ECO:0000313" key="5">
    <source>
        <dbReference type="Proteomes" id="UP000006038"/>
    </source>
</evidence>
<dbReference type="PANTHER" id="PTHR33913">
    <property type="entry name" value="ALEURONE LAYER MORPHOGENESIS PROTEIN"/>
    <property type="match status" value="1"/>
</dbReference>
<evidence type="ECO:0008006" key="6">
    <source>
        <dbReference type="Google" id="ProtNLM"/>
    </source>
</evidence>
<feature type="domain" description="DUF7915" evidence="3">
    <location>
        <begin position="135"/>
        <end position="277"/>
    </location>
</feature>
<sequence length="679" mass="76203">MASPRSPAMTHGCGRRCAVGVTVGMDFPDKAKQFPQLAFADAKRFFRCATLTLGESLLAYSTMVHQHEKSSSSSGEAVNLSVTDKAVVDACGIAEALDASQESPDMTMWPISKVAVILLDSTRKRCLLECGSVRKNVRSFLEKEIDTSSSSEHNGNHIERQESENEEAHEPLDGPYVLQKLAFSEVELRTGIERSSLRLLEEHLAYSLTKKGTTTKLFILHYEQTAKGNFVEVPIEELIKRMIGPVVEKRPYPTTTVVAESYHILPYKDILFGCLHRKWHFDPSLSMTKEETRRNGKSSSHCEIDENVKEQESNGRGSAQKKIRREIKADVSIDKNYCSTSKNKRNSNVISKRKSEIFRATAADSAEGRDSEIPRVKNVLPSVLDVKTMKFMNGSVNAKETATTSTEIVDVEAGVQMDKKIRAKHSLNRNISEDTAVEKVIQILDDVDVSEFWKAEGSHAPSEQRHSVSQAPGVAQLEWKSAEMSKKSGGDTKDNKDQKYAYFKSYLKKRDDLHRKQRIIEDETVQFDMDIQTVFAGGDWTPEAMSLLEKHGVVADSLDMVEVDDGSSRSGDRYETLTLERKKLTMDSLQRNKCQELDEVCRENNWILPRYKVIPSLKDGMYLANVDVVCLEFSQMTFGDPKTTPREARESAAAKLLNELLKKADANKTGSAPDRRLLK</sequence>
<evidence type="ECO:0000313" key="4">
    <source>
        <dbReference type="EnsemblPlants" id="OB09G22940.1"/>
    </source>
</evidence>
<dbReference type="AlphaFoldDB" id="J3MZ65"/>
<evidence type="ECO:0000256" key="1">
    <source>
        <dbReference type="SAM" id="MobiDB-lite"/>
    </source>
</evidence>
<dbReference type="Gramene" id="OB09G22940.1">
    <property type="protein sequence ID" value="OB09G22940.1"/>
    <property type="gene ID" value="OB09G22940"/>
</dbReference>
<dbReference type="InterPro" id="IPR057235">
    <property type="entry name" value="DUF7913"/>
</dbReference>
<name>J3MZ65_ORYBR</name>
<dbReference type="Pfam" id="PF25502">
    <property type="entry name" value="DUF7915"/>
    <property type="match status" value="1"/>
</dbReference>
<feature type="region of interest" description="Disordered" evidence="1">
    <location>
        <begin position="288"/>
        <end position="323"/>
    </location>
</feature>
<reference evidence="4" key="2">
    <citation type="submission" date="2013-04" db="UniProtKB">
        <authorList>
            <consortium name="EnsemblPlants"/>
        </authorList>
    </citation>
    <scope>IDENTIFICATION</scope>
</reference>
<dbReference type="HOGENOM" id="CLU_023071_0_0_1"/>
<feature type="region of interest" description="Disordered" evidence="1">
    <location>
        <begin position="455"/>
        <end position="474"/>
    </location>
</feature>
<feature type="region of interest" description="Disordered" evidence="1">
    <location>
        <begin position="144"/>
        <end position="169"/>
    </location>
</feature>
<dbReference type="InterPro" id="IPR057237">
    <property type="entry name" value="DUF7915"/>
</dbReference>
<evidence type="ECO:0000259" key="3">
    <source>
        <dbReference type="Pfam" id="PF25502"/>
    </source>
</evidence>
<keyword evidence="5" id="KW-1185">Reference proteome</keyword>
<reference evidence="4" key="1">
    <citation type="journal article" date="2013" name="Nat. Commun.">
        <title>Whole-genome sequencing of Oryza brachyantha reveals mechanisms underlying Oryza genome evolution.</title>
        <authorList>
            <person name="Chen J."/>
            <person name="Huang Q."/>
            <person name="Gao D."/>
            <person name="Wang J."/>
            <person name="Lang Y."/>
            <person name="Liu T."/>
            <person name="Li B."/>
            <person name="Bai Z."/>
            <person name="Luis Goicoechea J."/>
            <person name="Liang C."/>
            <person name="Chen C."/>
            <person name="Zhang W."/>
            <person name="Sun S."/>
            <person name="Liao Y."/>
            <person name="Zhang X."/>
            <person name="Yang L."/>
            <person name="Song C."/>
            <person name="Wang M."/>
            <person name="Shi J."/>
            <person name="Liu G."/>
            <person name="Liu J."/>
            <person name="Zhou H."/>
            <person name="Zhou W."/>
            <person name="Yu Q."/>
            <person name="An N."/>
            <person name="Chen Y."/>
            <person name="Cai Q."/>
            <person name="Wang B."/>
            <person name="Liu B."/>
            <person name="Min J."/>
            <person name="Huang Y."/>
            <person name="Wu H."/>
            <person name="Li Z."/>
            <person name="Zhang Y."/>
            <person name="Yin Y."/>
            <person name="Song W."/>
            <person name="Jiang J."/>
            <person name="Jackson S.A."/>
            <person name="Wing R.A."/>
            <person name="Wang J."/>
            <person name="Chen M."/>
        </authorList>
    </citation>
    <scope>NUCLEOTIDE SEQUENCE [LARGE SCALE GENOMIC DNA]</scope>
    <source>
        <strain evidence="4">cv. IRGC 101232</strain>
    </source>
</reference>